<name>A0A0D2K2Z3_9EURO</name>
<evidence type="ECO:0000313" key="3">
    <source>
        <dbReference type="Proteomes" id="UP000053411"/>
    </source>
</evidence>
<dbReference type="VEuPathDB" id="FungiDB:Z520_06896"/>
<reference evidence="2 3" key="1">
    <citation type="submission" date="2015-01" db="EMBL/GenBank/DDBJ databases">
        <title>The Genome Sequence of Fonsecaea multimorphosa CBS 102226.</title>
        <authorList>
            <consortium name="The Broad Institute Genomics Platform"/>
            <person name="Cuomo C."/>
            <person name="de Hoog S."/>
            <person name="Gorbushina A."/>
            <person name="Stielow B."/>
            <person name="Teixiera M."/>
            <person name="Abouelleil A."/>
            <person name="Chapman S.B."/>
            <person name="Priest M."/>
            <person name="Young S.K."/>
            <person name="Wortman J."/>
            <person name="Nusbaum C."/>
            <person name="Birren B."/>
        </authorList>
    </citation>
    <scope>NUCLEOTIDE SEQUENCE [LARGE SCALE GENOMIC DNA]</scope>
    <source>
        <strain evidence="2 3">CBS 102226</strain>
    </source>
</reference>
<accession>A0A0D2K2Z3</accession>
<protein>
    <recommendedName>
        <fullName evidence="4">BZIP domain-containing protein</fullName>
    </recommendedName>
</protein>
<dbReference type="Proteomes" id="UP000053411">
    <property type="component" value="Unassembled WGS sequence"/>
</dbReference>
<feature type="compositionally biased region" description="Basic and acidic residues" evidence="1">
    <location>
        <begin position="127"/>
        <end position="139"/>
    </location>
</feature>
<feature type="compositionally biased region" description="Low complexity" evidence="1">
    <location>
        <begin position="99"/>
        <end position="110"/>
    </location>
</feature>
<organism evidence="2 3">
    <name type="scientific">Fonsecaea multimorphosa CBS 102226</name>
    <dbReference type="NCBI Taxonomy" id="1442371"/>
    <lineage>
        <taxon>Eukaryota</taxon>
        <taxon>Fungi</taxon>
        <taxon>Dikarya</taxon>
        <taxon>Ascomycota</taxon>
        <taxon>Pezizomycotina</taxon>
        <taxon>Eurotiomycetes</taxon>
        <taxon>Chaetothyriomycetidae</taxon>
        <taxon>Chaetothyriales</taxon>
        <taxon>Herpotrichiellaceae</taxon>
        <taxon>Fonsecaea</taxon>
    </lineage>
</organism>
<feature type="region of interest" description="Disordered" evidence="1">
    <location>
        <begin position="94"/>
        <end position="139"/>
    </location>
</feature>
<dbReference type="PANTHER" id="PTHR38116:SF9">
    <property type="entry name" value="BZIP DOMAIN-CONTAINING PROTEIN"/>
    <property type="match status" value="1"/>
</dbReference>
<dbReference type="InterPro" id="IPR021833">
    <property type="entry name" value="DUF3425"/>
</dbReference>
<evidence type="ECO:0000256" key="1">
    <source>
        <dbReference type="SAM" id="MobiDB-lite"/>
    </source>
</evidence>
<dbReference type="STRING" id="1442371.A0A0D2K2Z3"/>
<gene>
    <name evidence="2" type="ORF">Z520_06896</name>
</gene>
<keyword evidence="3" id="KW-1185">Reference proteome</keyword>
<dbReference type="Pfam" id="PF11905">
    <property type="entry name" value="DUF3425"/>
    <property type="match status" value="1"/>
</dbReference>
<dbReference type="RefSeq" id="XP_016631567.1">
    <property type="nucleotide sequence ID" value="XM_016777396.1"/>
</dbReference>
<dbReference type="EMBL" id="KN848074">
    <property type="protein sequence ID" value="KIX97444.1"/>
    <property type="molecule type" value="Genomic_DNA"/>
</dbReference>
<proteinExistence type="predicted"/>
<evidence type="ECO:0008006" key="4">
    <source>
        <dbReference type="Google" id="ProtNLM"/>
    </source>
</evidence>
<sequence>MASSNNKIALRQMPQLAEAVEQDDDWTGVTNAAVRRRRQNRLNSRAFRMLSCPLELNQRAREPGDSRGCLRPGLSRPDLLTLRGVFTHVGRRKALEAARSQPSQTLSRSRSQTRHPPGPRAKNSHSSRREEDEVQGKEAEGEPLVPCWIEAHQSITLLTASKLANRFRGTKRAGLLPYTTTPTRLNQVVFPLSSDHLITLLQYNVLRGCLENRRLLTDAFRLWDNAVRPVYDRTSTVGNEHEAEGRGDEEWSSTALTVLPSPGGDDDAAHLSRLLPRSLHPTLLQRTVPHAAWIDILPHPVLRDNLIRATISAPSSDGMTDSFGAAFHPDALWTDTVGDLFFEVESGPSSSQGSNSTSLSASGDAFHASSLSSSAELVAMDGEAVTEAVFAGGIVWSPPWNVSGWELSEAFWRKYGWMMEGCAGEILDATNRWRRQRGEGELRLGCMSVD</sequence>
<evidence type="ECO:0000313" key="2">
    <source>
        <dbReference type="EMBL" id="KIX97444.1"/>
    </source>
</evidence>
<dbReference type="OrthoDB" id="4160957at2759"/>
<dbReference type="GeneID" id="27712642"/>
<dbReference type="PANTHER" id="PTHR38116">
    <property type="entry name" value="CHROMOSOME 7, WHOLE GENOME SHOTGUN SEQUENCE"/>
    <property type="match status" value="1"/>
</dbReference>
<dbReference type="AlphaFoldDB" id="A0A0D2K2Z3"/>